<sequence length="437" mass="45225">MAGTTQSVKRQWGISSTLNAIKAFYEEINNIITDLETLRSPLAESNTLIEELHDDSGTTATWDIEVDGDLDTINDYLHYLNKRDGVIGGDFTFAAGAAVTITGSGDIHYRIAGVEYYAVLDTTIVLEDSGDIIQDDFGAWAILIDSHGVVTTQDTGVAAPMAHGTAIDALLSLSSRVNTPGTIPIGYLVVTDSNSVFSPNADQLTATGVTATLYAAKGPREMCGINEDDATLAITAPDAAKTWNSGAVIDVRTAGGPVAGPILAGNQTQLAAITTQVMDDADTVDINDFGGWLLVWEPAGSVYALAANGIAGAVTAMTFTTAALRDTDLDLVEARLPLNCAPIGRILLNNVGGGNAWAAVTDDWNHDTAVTTVENYTNKALDRTSLVNNVGLEAPAVPGTISAPLTPGVGSSKPTSSGVNAAGDLVAASIATIESGD</sequence>
<evidence type="ECO:0000313" key="1">
    <source>
        <dbReference type="EMBL" id="KKM95043.1"/>
    </source>
</evidence>
<accession>A0A0F9LNV7</accession>
<organism evidence="1">
    <name type="scientific">marine sediment metagenome</name>
    <dbReference type="NCBI Taxonomy" id="412755"/>
    <lineage>
        <taxon>unclassified sequences</taxon>
        <taxon>metagenomes</taxon>
        <taxon>ecological metagenomes</taxon>
    </lineage>
</organism>
<comment type="caution">
    <text evidence="1">The sequence shown here is derived from an EMBL/GenBank/DDBJ whole genome shotgun (WGS) entry which is preliminary data.</text>
</comment>
<name>A0A0F9LNV7_9ZZZZ</name>
<reference evidence="1" key="1">
    <citation type="journal article" date="2015" name="Nature">
        <title>Complex archaea that bridge the gap between prokaryotes and eukaryotes.</title>
        <authorList>
            <person name="Spang A."/>
            <person name="Saw J.H."/>
            <person name="Jorgensen S.L."/>
            <person name="Zaremba-Niedzwiedzka K."/>
            <person name="Martijn J."/>
            <person name="Lind A.E."/>
            <person name="van Eijk R."/>
            <person name="Schleper C."/>
            <person name="Guy L."/>
            <person name="Ettema T.J."/>
        </authorList>
    </citation>
    <scope>NUCLEOTIDE SEQUENCE</scope>
</reference>
<dbReference type="EMBL" id="LAZR01006060">
    <property type="protein sequence ID" value="KKM95043.1"/>
    <property type="molecule type" value="Genomic_DNA"/>
</dbReference>
<gene>
    <name evidence="1" type="ORF">LCGC14_1192270</name>
</gene>
<dbReference type="AlphaFoldDB" id="A0A0F9LNV7"/>
<protein>
    <submittedName>
        <fullName evidence="1">Uncharacterized protein</fullName>
    </submittedName>
</protein>
<proteinExistence type="predicted"/>